<dbReference type="PROSITE" id="PS50172">
    <property type="entry name" value="BRCT"/>
    <property type="match status" value="1"/>
</dbReference>
<protein>
    <recommendedName>
        <fullName evidence="5">Telomeric repeat-binding factor 2-interacting protein 1</fullName>
        <shortName evidence="5">TERF2-interacting telomeric protein 1</shortName>
    </recommendedName>
    <alternativeName>
        <fullName evidence="5">Repressor/activator protein 1 homolog</fullName>
    </alternativeName>
</protein>
<name>A0A8I6TJA0_CIMLE</name>
<keyword evidence="5" id="KW-0010">Activator</keyword>
<feature type="domain" description="BRCT" evidence="6">
    <location>
        <begin position="21"/>
        <end position="113"/>
    </location>
</feature>
<dbReference type="AlphaFoldDB" id="A0A8I6TJA0"/>
<dbReference type="InterPro" id="IPR036420">
    <property type="entry name" value="BRCT_dom_sf"/>
</dbReference>
<dbReference type="EnsemblMetazoa" id="XM_014399168.2">
    <property type="protein sequence ID" value="XP_014254654.1"/>
    <property type="gene ID" value="LOC106669591"/>
</dbReference>
<dbReference type="InterPro" id="IPR039595">
    <property type="entry name" value="TE2IP/Rap1"/>
</dbReference>
<comment type="subunit">
    <text evidence="5">Homodimer.</text>
</comment>
<organism evidence="7 8">
    <name type="scientific">Cimex lectularius</name>
    <name type="common">Bed bug</name>
    <name type="synonym">Acanthia lectularia</name>
    <dbReference type="NCBI Taxonomy" id="79782"/>
    <lineage>
        <taxon>Eukaryota</taxon>
        <taxon>Metazoa</taxon>
        <taxon>Ecdysozoa</taxon>
        <taxon>Arthropoda</taxon>
        <taxon>Hexapoda</taxon>
        <taxon>Insecta</taxon>
        <taxon>Pterygota</taxon>
        <taxon>Neoptera</taxon>
        <taxon>Paraneoptera</taxon>
        <taxon>Hemiptera</taxon>
        <taxon>Heteroptera</taxon>
        <taxon>Panheteroptera</taxon>
        <taxon>Cimicomorpha</taxon>
        <taxon>Cimicidae</taxon>
        <taxon>Cimex</taxon>
    </lineage>
</organism>
<dbReference type="PANTHER" id="PTHR16466:SF6">
    <property type="entry name" value="TELOMERIC REPEAT-BINDING FACTOR 2-INTERACTING PROTEIN 1"/>
    <property type="match status" value="1"/>
</dbReference>
<dbReference type="GO" id="GO:0006355">
    <property type="term" value="P:regulation of DNA-templated transcription"/>
    <property type="evidence" value="ECO:0007669"/>
    <property type="project" value="UniProtKB-UniRule"/>
</dbReference>
<dbReference type="SUPFAM" id="SSF52113">
    <property type="entry name" value="BRCT domain"/>
    <property type="match status" value="1"/>
</dbReference>
<dbReference type="KEGG" id="clec:106669591"/>
<dbReference type="GO" id="GO:0042162">
    <property type="term" value="F:telomeric DNA binding"/>
    <property type="evidence" value="ECO:0007669"/>
    <property type="project" value="TreeGrafter"/>
</dbReference>
<evidence type="ECO:0000256" key="1">
    <source>
        <dbReference type="ARBA" id="ARBA00010467"/>
    </source>
</evidence>
<keyword evidence="8" id="KW-1185">Reference proteome</keyword>
<keyword evidence="3 5" id="KW-0779">Telomere</keyword>
<dbReference type="OrthoDB" id="10257855at2759"/>
<evidence type="ECO:0000256" key="3">
    <source>
        <dbReference type="ARBA" id="ARBA00022895"/>
    </source>
</evidence>
<dbReference type="GO" id="GO:0070187">
    <property type="term" value="C:shelterin complex"/>
    <property type="evidence" value="ECO:0007669"/>
    <property type="project" value="TreeGrafter"/>
</dbReference>
<dbReference type="InterPro" id="IPR009057">
    <property type="entry name" value="Homeodomain-like_sf"/>
</dbReference>
<evidence type="ECO:0000256" key="5">
    <source>
        <dbReference type="RuleBase" id="RU367107"/>
    </source>
</evidence>
<dbReference type="InterPro" id="IPR015010">
    <property type="entry name" value="TERF2IP_Myb"/>
</dbReference>
<sequence length="301" mass="35008">MSIDELLPILKENLYEVNGGNSNGIFISERGYAISFCLLLSDPNEKHELTNLIWDSGGRVEQDLTNLLPRTVVLVDGEESVRHGVINRISFKSQYVKDCVNSCTLLPLNNYVYGVNRNVVDNFFEVIYYRTRVFKFLDEPSLSGFVNCYTVKCNDVNEKCTSELTLKDETNIQPTKEVKKLPRINENYQKNIAYKKLIAKENSDDDDDFGPMTFAKQTKLTYKSPYTRQEKEAILKFLIRKNYLTGLRGSLIWKEMEKAQICPNRTYQSLKNHFLKTLIFELDRYNFLTYDEKIMMRGNKG</sequence>
<evidence type="ECO:0000313" key="8">
    <source>
        <dbReference type="Proteomes" id="UP000494040"/>
    </source>
</evidence>
<evidence type="ECO:0000256" key="2">
    <source>
        <dbReference type="ARBA" id="ARBA00022454"/>
    </source>
</evidence>
<reference evidence="7" key="1">
    <citation type="submission" date="2022-01" db="UniProtKB">
        <authorList>
            <consortium name="EnsemblMetazoa"/>
        </authorList>
    </citation>
    <scope>IDENTIFICATION</scope>
</reference>
<comment type="function">
    <text evidence="5">Acts both as a regulator of telomere function and as a transcription regulator. Involved in the regulation of telomere length and protection as a component of the shelterin complex (telosome). Does not bind DNA directly: recruited to telomeric double-stranded 5'-TTAGGG-3' repeats via its interaction with terf2. Independently of its function in telomeres, also acts as a transcription regulator: recruited to extratelomeric 5'-TTAGGG-3' sites via its association with terf2 or other factors, and regulates gene expression.</text>
</comment>
<keyword evidence="2 5" id="KW-0158">Chromosome</keyword>
<dbReference type="PANTHER" id="PTHR16466">
    <property type="entry name" value="TELOMERE REPEAT-BINDING FACTOR 2-INTERACTING PROTEIN 1"/>
    <property type="match status" value="1"/>
</dbReference>
<dbReference type="GO" id="GO:0031848">
    <property type="term" value="P:protection from non-homologous end joining at telomere"/>
    <property type="evidence" value="ECO:0007669"/>
    <property type="project" value="TreeGrafter"/>
</dbReference>
<gene>
    <name evidence="7" type="primary">106669591</name>
</gene>
<comment type="similarity">
    <text evidence="1 5">Belongs to the RAP1 family.</text>
</comment>
<dbReference type="Gene3D" id="1.10.10.60">
    <property type="entry name" value="Homeodomain-like"/>
    <property type="match status" value="1"/>
</dbReference>
<evidence type="ECO:0000259" key="6">
    <source>
        <dbReference type="PROSITE" id="PS50172"/>
    </source>
</evidence>
<keyword evidence="5" id="KW-0804">Transcription</keyword>
<dbReference type="InterPro" id="IPR001357">
    <property type="entry name" value="BRCT_dom"/>
</dbReference>
<dbReference type="GO" id="GO:0010833">
    <property type="term" value="P:telomere maintenance via telomere lengthening"/>
    <property type="evidence" value="ECO:0007669"/>
    <property type="project" value="UniProtKB-UniRule"/>
</dbReference>
<comment type="subcellular location">
    <subcellularLocation>
        <location evidence="5">Nucleus</location>
    </subcellularLocation>
    <subcellularLocation>
        <location evidence="5">Chromosome</location>
        <location evidence="5">Telomere</location>
    </subcellularLocation>
</comment>
<accession>A0A8I6TJA0</accession>
<dbReference type="EnsemblMetazoa" id="XM_014399169.2">
    <property type="protein sequence ID" value="XP_014254655.1"/>
    <property type="gene ID" value="LOC106669591"/>
</dbReference>
<keyword evidence="4 5" id="KW-0539">Nucleus</keyword>
<evidence type="ECO:0000313" key="7">
    <source>
        <dbReference type="EnsemblMetazoa" id="XP_014254654.1"/>
    </source>
</evidence>
<dbReference type="Pfam" id="PF08914">
    <property type="entry name" value="Myb_Rap1"/>
    <property type="match status" value="1"/>
</dbReference>
<dbReference type="SUPFAM" id="SSF46689">
    <property type="entry name" value="Homeodomain-like"/>
    <property type="match status" value="1"/>
</dbReference>
<dbReference type="Proteomes" id="UP000494040">
    <property type="component" value="Unassembled WGS sequence"/>
</dbReference>
<keyword evidence="5" id="KW-0805">Transcription regulation</keyword>
<proteinExistence type="inferred from homology"/>
<evidence type="ECO:0000256" key="4">
    <source>
        <dbReference type="ARBA" id="ARBA00023242"/>
    </source>
</evidence>